<feature type="domain" description="Transglutaminase-like" evidence="1">
    <location>
        <begin position="31"/>
        <end position="134"/>
    </location>
</feature>
<dbReference type="PANTHER" id="PTHR33490:SF3">
    <property type="entry name" value="CONSERVED INTEGRAL MEMBRANE PROTEIN"/>
    <property type="match status" value="1"/>
</dbReference>
<reference evidence="3" key="1">
    <citation type="submission" date="2022-12" db="EMBL/GenBank/DDBJ databases">
        <title>Reclassification of two methanogenic archaea species isolated from the Kolyma lowland permafrost.</title>
        <authorList>
            <person name="Trubitsyn V.E."/>
            <person name="Rivkina E.M."/>
            <person name="Shcherbakova V.A."/>
        </authorList>
    </citation>
    <scope>NUCLEOTIDE SEQUENCE</scope>
    <source>
        <strain evidence="2">M2</strain>
        <strain evidence="3">MK4</strain>
    </source>
</reference>
<sequence length="201" mass="23050">MQLTPETIDMTRYLASSEIINFEDLDIQRTALNLSKGINDEIWLIKTVYEFVRDEISHSVDIGSGNVTWNASNVLKFKHGLCFANSHLLAAILRYLGIPTGFCYQKLEFDGKMGLHGLNAVFIGSIDKWIRLDARGNGNGINARFSIGEEYLAYLPEEEKNEVDFRVIYAEPDRRVVEILRQSRNLNEALDKIFDMDWLLE</sequence>
<protein>
    <submittedName>
        <fullName evidence="3">Transglutaminase-like domain-containing protein</fullName>
    </submittedName>
</protein>
<dbReference type="InterPro" id="IPR038765">
    <property type="entry name" value="Papain-like_cys_pep_sf"/>
</dbReference>
<dbReference type="EMBL" id="JAPVER010000020">
    <property type="protein sequence ID" value="MCZ3365979.1"/>
    <property type="molecule type" value="Genomic_DNA"/>
</dbReference>
<dbReference type="SUPFAM" id="SSF54001">
    <property type="entry name" value="Cysteine proteinases"/>
    <property type="match status" value="1"/>
</dbReference>
<evidence type="ECO:0000313" key="4">
    <source>
        <dbReference type="Proteomes" id="UP001068021"/>
    </source>
</evidence>
<proteinExistence type="predicted"/>
<name>A0A9E5DJH5_9EURY</name>
<organism evidence="3">
    <name type="scientific">Methanobacterium veterum</name>
    <dbReference type="NCBI Taxonomy" id="408577"/>
    <lineage>
        <taxon>Archaea</taxon>
        <taxon>Methanobacteriati</taxon>
        <taxon>Methanobacteriota</taxon>
        <taxon>Methanomada group</taxon>
        <taxon>Methanobacteria</taxon>
        <taxon>Methanobacteriales</taxon>
        <taxon>Methanobacteriaceae</taxon>
        <taxon>Methanobacterium</taxon>
    </lineage>
</organism>
<keyword evidence="4" id="KW-1185">Reference proteome</keyword>
<evidence type="ECO:0000313" key="2">
    <source>
        <dbReference type="EMBL" id="MCZ3365979.1"/>
    </source>
</evidence>
<dbReference type="InterPro" id="IPR002931">
    <property type="entry name" value="Transglutaminase-like"/>
</dbReference>
<dbReference type="AlphaFoldDB" id="A0A9E5DJH5"/>
<dbReference type="RefSeq" id="WP_048082295.1">
    <property type="nucleotide sequence ID" value="NZ_JAPVER010000020.1"/>
</dbReference>
<dbReference type="Gene3D" id="3.10.620.30">
    <property type="match status" value="1"/>
</dbReference>
<accession>A0A9E5DJH5</accession>
<dbReference type="Pfam" id="PF01841">
    <property type="entry name" value="Transglut_core"/>
    <property type="match status" value="1"/>
</dbReference>
<dbReference type="Proteomes" id="UP001068021">
    <property type="component" value="Unassembled WGS sequence"/>
</dbReference>
<comment type="caution">
    <text evidence="3">The sequence shown here is derived from an EMBL/GenBank/DDBJ whole genome shotgun (WGS) entry which is preliminary data.</text>
</comment>
<dbReference type="EMBL" id="JAPVES010000024">
    <property type="protein sequence ID" value="MCZ3371444.1"/>
    <property type="molecule type" value="Genomic_DNA"/>
</dbReference>
<gene>
    <name evidence="3" type="ORF">O3H35_02220</name>
    <name evidence="2" type="ORF">O3H54_08800</name>
</gene>
<dbReference type="Proteomes" id="UP001074446">
    <property type="component" value="Unassembled WGS sequence"/>
</dbReference>
<evidence type="ECO:0000259" key="1">
    <source>
        <dbReference type="Pfam" id="PF01841"/>
    </source>
</evidence>
<dbReference type="PANTHER" id="PTHR33490">
    <property type="entry name" value="BLR5614 PROTEIN-RELATED"/>
    <property type="match status" value="1"/>
</dbReference>
<evidence type="ECO:0000313" key="3">
    <source>
        <dbReference type="EMBL" id="MCZ3371444.1"/>
    </source>
</evidence>